<protein>
    <recommendedName>
        <fullName evidence="2">Endonuclease/exonuclease/phosphatase domain-containing protein</fullName>
    </recommendedName>
</protein>
<dbReference type="EMBL" id="BMZB01000002">
    <property type="protein sequence ID" value="GGZ34453.1"/>
    <property type="molecule type" value="Genomic_DNA"/>
</dbReference>
<dbReference type="RefSeq" id="WP_189486402.1">
    <property type="nucleotide sequence ID" value="NZ_BMZB01000002.1"/>
</dbReference>
<dbReference type="GO" id="GO:0003824">
    <property type="term" value="F:catalytic activity"/>
    <property type="evidence" value="ECO:0007669"/>
    <property type="project" value="InterPro"/>
</dbReference>
<comment type="caution">
    <text evidence="3">The sequence shown here is derived from an EMBL/GenBank/DDBJ whole genome shotgun (WGS) entry which is preliminary data.</text>
</comment>
<evidence type="ECO:0000313" key="3">
    <source>
        <dbReference type="EMBL" id="GGZ34453.1"/>
    </source>
</evidence>
<proteinExistence type="predicted"/>
<keyword evidence="1" id="KW-1133">Transmembrane helix</keyword>
<accession>A0A918Q832</accession>
<reference evidence="3" key="2">
    <citation type="submission" date="2020-09" db="EMBL/GenBank/DDBJ databases">
        <authorList>
            <person name="Sun Q."/>
            <person name="Kim S."/>
        </authorList>
    </citation>
    <scope>NUCLEOTIDE SEQUENCE</scope>
    <source>
        <strain evidence="3">KCTC 32296</strain>
    </source>
</reference>
<keyword evidence="1" id="KW-0472">Membrane</keyword>
<keyword evidence="4" id="KW-1185">Reference proteome</keyword>
<feature type="transmembrane region" description="Helical" evidence="1">
    <location>
        <begin position="65"/>
        <end position="83"/>
    </location>
</feature>
<dbReference type="InterPro" id="IPR036691">
    <property type="entry name" value="Endo/exonu/phosph_ase_sf"/>
</dbReference>
<evidence type="ECO:0000313" key="4">
    <source>
        <dbReference type="Proteomes" id="UP000662572"/>
    </source>
</evidence>
<gene>
    <name evidence="3" type="ORF">GCM10011273_21110</name>
</gene>
<feature type="transmembrane region" description="Helical" evidence="1">
    <location>
        <begin position="7"/>
        <end position="27"/>
    </location>
</feature>
<name>A0A918Q832_9CAUL</name>
<dbReference type="AlphaFoldDB" id="A0A918Q832"/>
<dbReference type="Pfam" id="PF03372">
    <property type="entry name" value="Exo_endo_phos"/>
    <property type="match status" value="1"/>
</dbReference>
<sequence>MLITRLFQILCFLAAATFLGVGVMVALNPAGRELYLIDIFTLPLLSGTACFAVLMLLLRRHVACLMTFVACLAMGIGFWPTALPAGNPAATDAKPVRVMFANLWVNNKTPERLADWVTQTSPDIVVYIEDGPRAEERLMPLMKAQYPYHFETWDSHVFSRYPLTHAKGYIDHRNLHRVDVMAPQGRFTLLVTHFTRPWPFQPPAAQVRQRDFLADYLHKSTDEGTLIVGDFNSAPHARLLDVLMKEQRLHVAASLGGTWPARLPVPLRVNIDNALARDGLHLSPKTIGPYYGSDHLPIMVEVTPIRPKP</sequence>
<dbReference type="Gene3D" id="3.60.10.10">
    <property type="entry name" value="Endonuclease/exonuclease/phosphatase"/>
    <property type="match status" value="1"/>
</dbReference>
<evidence type="ECO:0000259" key="2">
    <source>
        <dbReference type="Pfam" id="PF03372"/>
    </source>
</evidence>
<dbReference type="SUPFAM" id="SSF56219">
    <property type="entry name" value="DNase I-like"/>
    <property type="match status" value="1"/>
</dbReference>
<evidence type="ECO:0000256" key="1">
    <source>
        <dbReference type="SAM" id="Phobius"/>
    </source>
</evidence>
<feature type="domain" description="Endonuclease/exonuclease/phosphatase" evidence="2">
    <location>
        <begin position="100"/>
        <end position="295"/>
    </location>
</feature>
<keyword evidence="1" id="KW-0812">Transmembrane</keyword>
<dbReference type="InterPro" id="IPR005135">
    <property type="entry name" value="Endo/exonuclease/phosphatase"/>
</dbReference>
<dbReference type="Proteomes" id="UP000662572">
    <property type="component" value="Unassembled WGS sequence"/>
</dbReference>
<feature type="transmembrane region" description="Helical" evidence="1">
    <location>
        <begin position="39"/>
        <end position="58"/>
    </location>
</feature>
<reference evidence="3" key="1">
    <citation type="journal article" date="2014" name="Int. J. Syst. Evol. Microbiol.">
        <title>Complete genome sequence of Corynebacterium casei LMG S-19264T (=DSM 44701T), isolated from a smear-ripened cheese.</title>
        <authorList>
            <consortium name="US DOE Joint Genome Institute (JGI-PGF)"/>
            <person name="Walter F."/>
            <person name="Albersmeier A."/>
            <person name="Kalinowski J."/>
            <person name="Ruckert C."/>
        </authorList>
    </citation>
    <scope>NUCLEOTIDE SEQUENCE</scope>
    <source>
        <strain evidence="3">KCTC 32296</strain>
    </source>
</reference>
<organism evidence="3 4">
    <name type="scientific">Asticcacaulis endophyticus</name>
    <dbReference type="NCBI Taxonomy" id="1395890"/>
    <lineage>
        <taxon>Bacteria</taxon>
        <taxon>Pseudomonadati</taxon>
        <taxon>Pseudomonadota</taxon>
        <taxon>Alphaproteobacteria</taxon>
        <taxon>Caulobacterales</taxon>
        <taxon>Caulobacteraceae</taxon>
        <taxon>Asticcacaulis</taxon>
    </lineage>
</organism>